<dbReference type="RefSeq" id="WP_309938441.1">
    <property type="nucleotide sequence ID" value="NZ_AP025305.1"/>
</dbReference>
<evidence type="ECO:0000256" key="2">
    <source>
        <dbReference type="ARBA" id="ARBA00007613"/>
    </source>
</evidence>
<evidence type="ECO:0000313" key="10">
    <source>
        <dbReference type="Proteomes" id="UP001185092"/>
    </source>
</evidence>
<evidence type="ECO:0000256" key="4">
    <source>
        <dbReference type="ARBA" id="ARBA00022452"/>
    </source>
</evidence>
<sequence length="434" mass="48378">MKEFKYIVLLIILCGLMITRSQAQVTLSSEDCRRLVVENNKDLKEAELRIKEAEANMKIAKKAYLPSVEASATGIYSPNLELVLGPEMMTNNLSMFATDVMMSQPIYAGGKIKAINAQAKIGQEMAGQSYELTHAEILLLADQAYWNLAAAKEAVGLSDNYLTMLTEMEDQMNAMYEVGLAPASEKLKVGVQKNQAEINLVKAKNGVEIATAYLNQLLGQELETEIILSDALIDDDHNRVNVNGGLEKALNNRNELKLAENQILLAEYDRKIARADYLPEAGVTAGYMYAYADKIGENIDPIGLVGGRVSIPVFHFGERKQKEQLAKIKKEKAQNDYSKTEDYVTLEIKQISLELEENYQQVLMSIKNVGQATESLEETKVSFDAQLNTTADVLNAQAEWQKAHFDLIIALRDYELKKTSWEKAIGALTNHNID</sequence>
<evidence type="ECO:0000256" key="6">
    <source>
        <dbReference type="ARBA" id="ARBA00023136"/>
    </source>
</evidence>
<organism evidence="9 10">
    <name type="scientific">Aureibacter tunicatorum</name>
    <dbReference type="NCBI Taxonomy" id="866807"/>
    <lineage>
        <taxon>Bacteria</taxon>
        <taxon>Pseudomonadati</taxon>
        <taxon>Bacteroidota</taxon>
        <taxon>Cytophagia</taxon>
        <taxon>Cytophagales</taxon>
        <taxon>Persicobacteraceae</taxon>
        <taxon>Aureibacter</taxon>
    </lineage>
</organism>
<dbReference type="Gene3D" id="1.20.1600.10">
    <property type="entry name" value="Outer membrane efflux proteins (OEP)"/>
    <property type="match status" value="1"/>
</dbReference>
<keyword evidence="8" id="KW-0175">Coiled coil</keyword>
<dbReference type="InterPro" id="IPR003423">
    <property type="entry name" value="OMP_efflux"/>
</dbReference>
<keyword evidence="5" id="KW-0812">Transmembrane</keyword>
<evidence type="ECO:0000256" key="7">
    <source>
        <dbReference type="ARBA" id="ARBA00023237"/>
    </source>
</evidence>
<dbReference type="SUPFAM" id="SSF56954">
    <property type="entry name" value="Outer membrane efflux proteins (OEP)"/>
    <property type="match status" value="1"/>
</dbReference>
<keyword evidence="4" id="KW-1134">Transmembrane beta strand</keyword>
<keyword evidence="6" id="KW-0472">Membrane</keyword>
<proteinExistence type="inferred from homology"/>
<evidence type="ECO:0000256" key="3">
    <source>
        <dbReference type="ARBA" id="ARBA00022448"/>
    </source>
</evidence>
<protein>
    <submittedName>
        <fullName evidence="9">Outer membrane protein TolC</fullName>
    </submittedName>
</protein>
<dbReference type="GO" id="GO:0015562">
    <property type="term" value="F:efflux transmembrane transporter activity"/>
    <property type="evidence" value="ECO:0007669"/>
    <property type="project" value="InterPro"/>
</dbReference>
<name>A0AAE3XN48_9BACT</name>
<dbReference type="GO" id="GO:0015288">
    <property type="term" value="F:porin activity"/>
    <property type="evidence" value="ECO:0007669"/>
    <property type="project" value="TreeGrafter"/>
</dbReference>
<dbReference type="PANTHER" id="PTHR30026">
    <property type="entry name" value="OUTER MEMBRANE PROTEIN TOLC"/>
    <property type="match status" value="1"/>
</dbReference>
<keyword evidence="3" id="KW-0813">Transport</keyword>
<dbReference type="Proteomes" id="UP001185092">
    <property type="component" value="Unassembled WGS sequence"/>
</dbReference>
<dbReference type="GO" id="GO:1990281">
    <property type="term" value="C:efflux pump complex"/>
    <property type="evidence" value="ECO:0007669"/>
    <property type="project" value="TreeGrafter"/>
</dbReference>
<accession>A0AAE3XN48</accession>
<reference evidence="9" key="1">
    <citation type="submission" date="2023-07" db="EMBL/GenBank/DDBJ databases">
        <title>Genomic Encyclopedia of Type Strains, Phase IV (KMG-IV): sequencing the most valuable type-strain genomes for metagenomic binning, comparative biology and taxonomic classification.</title>
        <authorList>
            <person name="Goeker M."/>
        </authorList>
    </citation>
    <scope>NUCLEOTIDE SEQUENCE</scope>
    <source>
        <strain evidence="9">DSM 26174</strain>
    </source>
</reference>
<evidence type="ECO:0000256" key="8">
    <source>
        <dbReference type="SAM" id="Coils"/>
    </source>
</evidence>
<dbReference type="Pfam" id="PF02321">
    <property type="entry name" value="OEP"/>
    <property type="match status" value="2"/>
</dbReference>
<comment type="subcellular location">
    <subcellularLocation>
        <location evidence="1">Cell outer membrane</location>
    </subcellularLocation>
</comment>
<comment type="similarity">
    <text evidence="2">Belongs to the outer membrane factor (OMF) (TC 1.B.17) family.</text>
</comment>
<gene>
    <name evidence="9" type="ORF">HNQ88_001972</name>
</gene>
<dbReference type="GO" id="GO:0009279">
    <property type="term" value="C:cell outer membrane"/>
    <property type="evidence" value="ECO:0007669"/>
    <property type="project" value="UniProtKB-SubCell"/>
</dbReference>
<keyword evidence="7" id="KW-0998">Cell outer membrane</keyword>
<evidence type="ECO:0000256" key="1">
    <source>
        <dbReference type="ARBA" id="ARBA00004442"/>
    </source>
</evidence>
<comment type="caution">
    <text evidence="9">The sequence shown here is derived from an EMBL/GenBank/DDBJ whole genome shotgun (WGS) entry which is preliminary data.</text>
</comment>
<evidence type="ECO:0000313" key="9">
    <source>
        <dbReference type="EMBL" id="MDR6238935.1"/>
    </source>
</evidence>
<evidence type="ECO:0000256" key="5">
    <source>
        <dbReference type="ARBA" id="ARBA00022692"/>
    </source>
</evidence>
<keyword evidence="10" id="KW-1185">Reference proteome</keyword>
<feature type="coiled-coil region" evidence="8">
    <location>
        <begin position="36"/>
        <end position="63"/>
    </location>
</feature>
<dbReference type="AlphaFoldDB" id="A0AAE3XN48"/>
<dbReference type="EMBL" id="JAVDQD010000002">
    <property type="protein sequence ID" value="MDR6238935.1"/>
    <property type="molecule type" value="Genomic_DNA"/>
</dbReference>
<dbReference type="PANTHER" id="PTHR30026:SF20">
    <property type="entry name" value="OUTER MEMBRANE PROTEIN TOLC"/>
    <property type="match status" value="1"/>
</dbReference>
<dbReference type="InterPro" id="IPR051906">
    <property type="entry name" value="TolC-like"/>
</dbReference>